<evidence type="ECO:0000313" key="3">
    <source>
        <dbReference type="Proteomes" id="UP001499987"/>
    </source>
</evidence>
<keyword evidence="1" id="KW-0812">Transmembrane</keyword>
<gene>
    <name evidence="2" type="ORF">GCM10009663_60260</name>
</gene>
<feature type="transmembrane region" description="Helical" evidence="1">
    <location>
        <begin position="46"/>
        <end position="70"/>
    </location>
</feature>
<keyword evidence="1" id="KW-0472">Membrane</keyword>
<protein>
    <recommendedName>
        <fullName evidence="4">MFS transporter</fullName>
    </recommendedName>
</protein>
<reference evidence="3" key="1">
    <citation type="journal article" date="2019" name="Int. J. Syst. Evol. Microbiol.">
        <title>The Global Catalogue of Microorganisms (GCM) 10K type strain sequencing project: providing services to taxonomists for standard genome sequencing and annotation.</title>
        <authorList>
            <consortium name="The Broad Institute Genomics Platform"/>
            <consortium name="The Broad Institute Genome Sequencing Center for Infectious Disease"/>
            <person name="Wu L."/>
            <person name="Ma J."/>
        </authorList>
    </citation>
    <scope>NUCLEOTIDE SEQUENCE [LARGE SCALE GENOMIC DNA]</scope>
    <source>
        <strain evidence="3">JCM 13002</strain>
    </source>
</reference>
<name>A0ABP4EK04_9ACTN</name>
<organism evidence="2 3">
    <name type="scientific">Kitasatospora arboriphila</name>
    <dbReference type="NCBI Taxonomy" id="258052"/>
    <lineage>
        <taxon>Bacteria</taxon>
        <taxon>Bacillati</taxon>
        <taxon>Actinomycetota</taxon>
        <taxon>Actinomycetes</taxon>
        <taxon>Kitasatosporales</taxon>
        <taxon>Streptomycetaceae</taxon>
        <taxon>Kitasatospora</taxon>
    </lineage>
</organism>
<evidence type="ECO:0000313" key="2">
    <source>
        <dbReference type="EMBL" id="GAA1110790.1"/>
    </source>
</evidence>
<sequence length="84" mass="8290">MTVVLAGSQVAHSAVSGLLAEGEPPAPGENPGGEGLAGLIAAALEWVGWTAGMGVLGVLTVLAGGAWMWGRAPRATGGERRRAS</sequence>
<dbReference type="Proteomes" id="UP001499987">
    <property type="component" value="Unassembled WGS sequence"/>
</dbReference>
<accession>A0ABP4EK04</accession>
<evidence type="ECO:0000256" key="1">
    <source>
        <dbReference type="SAM" id="Phobius"/>
    </source>
</evidence>
<evidence type="ECO:0008006" key="4">
    <source>
        <dbReference type="Google" id="ProtNLM"/>
    </source>
</evidence>
<dbReference type="RefSeq" id="WP_344626853.1">
    <property type="nucleotide sequence ID" value="NZ_BAAALD010000080.1"/>
</dbReference>
<proteinExistence type="predicted"/>
<comment type="caution">
    <text evidence="2">The sequence shown here is derived from an EMBL/GenBank/DDBJ whole genome shotgun (WGS) entry which is preliminary data.</text>
</comment>
<keyword evidence="3" id="KW-1185">Reference proteome</keyword>
<keyword evidence="1" id="KW-1133">Transmembrane helix</keyword>
<dbReference type="EMBL" id="BAAALD010000080">
    <property type="protein sequence ID" value="GAA1110790.1"/>
    <property type="molecule type" value="Genomic_DNA"/>
</dbReference>